<evidence type="ECO:0000256" key="2">
    <source>
        <dbReference type="ARBA" id="ARBA00023002"/>
    </source>
</evidence>
<comment type="similarity">
    <text evidence="1">Belongs to the short-chain dehydrogenases/reductases (SDR) family.</text>
</comment>
<evidence type="ECO:0000313" key="4">
    <source>
        <dbReference type="EMBL" id="EAU39911.1"/>
    </source>
</evidence>
<dbReference type="PRINTS" id="PR00081">
    <property type="entry name" value="GDHRDH"/>
</dbReference>
<dbReference type="InterPro" id="IPR002347">
    <property type="entry name" value="SDR_fam"/>
</dbReference>
<dbReference type="PANTHER" id="PTHR48107:SF16">
    <property type="entry name" value="NADPH-DEPENDENT ALDEHYDE REDUCTASE 1, CHLOROPLASTIC"/>
    <property type="match status" value="1"/>
</dbReference>
<evidence type="ECO:0000256" key="1">
    <source>
        <dbReference type="ARBA" id="ARBA00006484"/>
    </source>
</evidence>
<dbReference type="PROSITE" id="PS00061">
    <property type="entry name" value="ADH_SHORT"/>
    <property type="match status" value="1"/>
</dbReference>
<feature type="region of interest" description="Disordered" evidence="3">
    <location>
        <begin position="1"/>
        <end position="42"/>
    </location>
</feature>
<organism evidence="4 5">
    <name type="scientific">Fulvimarina pelagi HTCC2506</name>
    <dbReference type="NCBI Taxonomy" id="314231"/>
    <lineage>
        <taxon>Bacteria</taxon>
        <taxon>Pseudomonadati</taxon>
        <taxon>Pseudomonadota</taxon>
        <taxon>Alphaproteobacteria</taxon>
        <taxon>Hyphomicrobiales</taxon>
        <taxon>Aurantimonadaceae</taxon>
        <taxon>Fulvimarina</taxon>
    </lineage>
</organism>
<dbReference type="Pfam" id="PF13561">
    <property type="entry name" value="adh_short_C2"/>
    <property type="match status" value="1"/>
</dbReference>
<proteinExistence type="inferred from homology"/>
<dbReference type="Gene3D" id="3.40.50.720">
    <property type="entry name" value="NAD(P)-binding Rossmann-like Domain"/>
    <property type="match status" value="1"/>
</dbReference>
<gene>
    <name evidence="4" type="ORF">FP2506_17584</name>
</gene>
<dbReference type="PRINTS" id="PR00080">
    <property type="entry name" value="SDRFAMILY"/>
</dbReference>
<reference evidence="4 5" key="1">
    <citation type="journal article" date="2010" name="J. Bacteriol.">
        <title>Genome sequence of Fulvimarina pelagi HTCC2506T, a Mn(II)-oxidizing alphaproteobacterium possessing an aerobic anoxygenic photosynthetic gene cluster and Xanthorhodopsin.</title>
        <authorList>
            <person name="Kang I."/>
            <person name="Oh H.M."/>
            <person name="Lim S.I."/>
            <person name="Ferriera S."/>
            <person name="Giovannoni S.J."/>
            <person name="Cho J.C."/>
        </authorList>
    </citation>
    <scope>NUCLEOTIDE SEQUENCE [LARGE SCALE GENOMIC DNA]</scope>
    <source>
        <strain evidence="4 5">HTCC2506</strain>
    </source>
</reference>
<dbReference type="SUPFAM" id="SSF51735">
    <property type="entry name" value="NAD(P)-binding Rossmann-fold domains"/>
    <property type="match status" value="1"/>
</dbReference>
<dbReference type="FunFam" id="3.40.50.720:FF:000084">
    <property type="entry name" value="Short-chain dehydrogenase reductase"/>
    <property type="match status" value="1"/>
</dbReference>
<dbReference type="Proteomes" id="UP000004310">
    <property type="component" value="Unassembled WGS sequence"/>
</dbReference>
<dbReference type="EMBL" id="AATP01000011">
    <property type="protein sequence ID" value="EAU39911.1"/>
    <property type="molecule type" value="Genomic_DNA"/>
</dbReference>
<dbReference type="NCBIfam" id="NF005559">
    <property type="entry name" value="PRK07231.1"/>
    <property type="match status" value="1"/>
</dbReference>
<dbReference type="STRING" id="217511.GCA_001463845_01813"/>
<name>Q0FY31_9HYPH</name>
<dbReference type="RefSeq" id="WP_007068631.1">
    <property type="nucleotide sequence ID" value="NZ_DS022272.1"/>
</dbReference>
<dbReference type="InterPro" id="IPR020904">
    <property type="entry name" value="Sc_DH/Rdtase_CS"/>
</dbReference>
<sequence>MARDPRTAYPQPPQPLQKQELPGKTDAMEPVPDHGEKSYTGSGKLEGQAAIITGGDSGIGRAVAIAFAREGADVLVSYLDEHGDAEETKTWVERAGKRCVLLPGDVKEEAHCAAIVERTVSEFGRLDILVNNAAHQKVIADFEDLSAEELDVTFRTNVYSMFFLAKAAVKHMKPGATIVNTTSINATDPSAGLLPYAVTKGAIYNLTGGLAHRLIDRGIRVNGVAPGPIWTPFIPATMTDEKIKSFGSSTPIGRAGQPAELAPAYVYLASDDSTYVTGEVIAVTGGRLML</sequence>
<comment type="caution">
    <text evidence="4">The sequence shown here is derived from an EMBL/GenBank/DDBJ whole genome shotgun (WGS) entry which is preliminary data.</text>
</comment>
<evidence type="ECO:0000313" key="5">
    <source>
        <dbReference type="Proteomes" id="UP000004310"/>
    </source>
</evidence>
<keyword evidence="5" id="KW-1185">Reference proteome</keyword>
<dbReference type="AlphaFoldDB" id="Q0FY31"/>
<dbReference type="CDD" id="cd05355">
    <property type="entry name" value="SDR_c1"/>
    <property type="match status" value="1"/>
</dbReference>
<dbReference type="eggNOG" id="COG1028">
    <property type="taxonomic scope" value="Bacteria"/>
</dbReference>
<dbReference type="InterPro" id="IPR036291">
    <property type="entry name" value="NAD(P)-bd_dom_sf"/>
</dbReference>
<protein>
    <submittedName>
        <fullName evidence="4">Dehydrogenase</fullName>
    </submittedName>
</protein>
<keyword evidence="2" id="KW-0560">Oxidoreductase</keyword>
<evidence type="ECO:0000256" key="3">
    <source>
        <dbReference type="SAM" id="MobiDB-lite"/>
    </source>
</evidence>
<dbReference type="HOGENOM" id="CLU_010194_4_1_5"/>
<accession>Q0FY31</accession>
<feature type="compositionally biased region" description="Basic and acidic residues" evidence="3">
    <location>
        <begin position="21"/>
        <end position="37"/>
    </location>
</feature>
<dbReference type="PANTHER" id="PTHR48107">
    <property type="entry name" value="NADPH-DEPENDENT ALDEHYDE REDUCTASE-LIKE PROTEIN, CHLOROPLASTIC-RELATED"/>
    <property type="match status" value="1"/>
</dbReference>
<dbReference type="GO" id="GO:0016614">
    <property type="term" value="F:oxidoreductase activity, acting on CH-OH group of donors"/>
    <property type="evidence" value="ECO:0007669"/>
    <property type="project" value="UniProtKB-ARBA"/>
</dbReference>